<dbReference type="Proteomes" id="UP000008743">
    <property type="component" value="Unassembled WGS sequence"/>
</dbReference>
<gene>
    <name evidence="9" type="ORF">CAOG_004203</name>
</gene>
<dbReference type="PROSITE" id="PS50035">
    <property type="entry name" value="PLD"/>
    <property type="match status" value="2"/>
</dbReference>
<dbReference type="STRING" id="595528.A0A0D2X2Z3"/>
<protein>
    <recommendedName>
        <fullName evidence="2">phospholipase D</fullName>
        <ecNumber evidence="2">3.1.4.4</ecNumber>
    </recommendedName>
</protein>
<dbReference type="EC" id="3.1.4.4" evidence="2"/>
<reference evidence="10" key="1">
    <citation type="submission" date="2011-02" db="EMBL/GenBank/DDBJ databases">
        <title>The Genome Sequence of Capsaspora owczarzaki ATCC 30864.</title>
        <authorList>
            <person name="Russ C."/>
            <person name="Cuomo C."/>
            <person name="Burger G."/>
            <person name="Gray M.W."/>
            <person name="Holland P.W.H."/>
            <person name="King N."/>
            <person name="Lang F.B.F."/>
            <person name="Roger A.J."/>
            <person name="Ruiz-Trillo I."/>
            <person name="Young S.K."/>
            <person name="Zeng Q."/>
            <person name="Gargeya S."/>
            <person name="Alvarado L."/>
            <person name="Berlin A."/>
            <person name="Chapman S.B."/>
            <person name="Chen Z."/>
            <person name="Freedman E."/>
            <person name="Gellesch M."/>
            <person name="Goldberg J."/>
            <person name="Griggs A."/>
            <person name="Gujja S."/>
            <person name="Heilman E."/>
            <person name="Heiman D."/>
            <person name="Howarth C."/>
            <person name="Mehta T."/>
            <person name="Neiman D."/>
            <person name="Pearson M."/>
            <person name="Roberts A."/>
            <person name="Saif S."/>
            <person name="Shea T."/>
            <person name="Shenoy N."/>
            <person name="Sisk P."/>
            <person name="Stolte C."/>
            <person name="Sykes S."/>
            <person name="White J."/>
            <person name="Yandava C."/>
            <person name="Haas B."/>
            <person name="Nusbaum C."/>
            <person name="Birren B."/>
        </authorList>
    </citation>
    <scope>NUCLEOTIDE SEQUENCE</scope>
    <source>
        <strain evidence="10">ATCC 30864</strain>
    </source>
</reference>
<evidence type="ECO:0000313" key="9">
    <source>
        <dbReference type="EMBL" id="KJE93409.1"/>
    </source>
</evidence>
<evidence type="ECO:0000256" key="3">
    <source>
        <dbReference type="ARBA" id="ARBA00022737"/>
    </source>
</evidence>
<dbReference type="InterPro" id="IPR025202">
    <property type="entry name" value="PLD-like_dom"/>
</dbReference>
<dbReference type="Pfam" id="PF13091">
    <property type="entry name" value="PLDc_2"/>
    <property type="match status" value="1"/>
</dbReference>
<feature type="transmembrane region" description="Helical" evidence="7">
    <location>
        <begin position="518"/>
        <end position="535"/>
    </location>
</feature>
<keyword evidence="3" id="KW-0677">Repeat</keyword>
<comment type="catalytic activity">
    <reaction evidence="1">
        <text>a 1,2-diacyl-sn-glycero-3-phosphocholine + H2O = a 1,2-diacyl-sn-glycero-3-phosphate + choline + H(+)</text>
        <dbReference type="Rhea" id="RHEA:14445"/>
        <dbReference type="ChEBI" id="CHEBI:15354"/>
        <dbReference type="ChEBI" id="CHEBI:15377"/>
        <dbReference type="ChEBI" id="CHEBI:15378"/>
        <dbReference type="ChEBI" id="CHEBI:57643"/>
        <dbReference type="ChEBI" id="CHEBI:58608"/>
        <dbReference type="EC" id="3.1.4.4"/>
    </reaction>
</comment>
<dbReference type="EMBL" id="KE346365">
    <property type="protein sequence ID" value="KJE93409.1"/>
    <property type="molecule type" value="Genomic_DNA"/>
</dbReference>
<evidence type="ECO:0000259" key="8">
    <source>
        <dbReference type="PROSITE" id="PS50035"/>
    </source>
</evidence>
<keyword evidence="7" id="KW-1133">Transmembrane helix</keyword>
<keyword evidence="7" id="KW-0472">Membrane</keyword>
<proteinExistence type="predicted"/>
<accession>A0A0D2X2Z3</accession>
<dbReference type="eggNOG" id="KOG1329">
    <property type="taxonomic scope" value="Eukaryota"/>
</dbReference>
<dbReference type="OrthoDB" id="14911at2759"/>
<dbReference type="PhylomeDB" id="A0A0D2X2Z3"/>
<dbReference type="AlphaFoldDB" id="A0A0D2X2Z3"/>
<feature type="transmembrane region" description="Helical" evidence="7">
    <location>
        <begin position="547"/>
        <end position="564"/>
    </location>
</feature>
<evidence type="ECO:0000256" key="4">
    <source>
        <dbReference type="ARBA" id="ARBA00022801"/>
    </source>
</evidence>
<dbReference type="PANTHER" id="PTHR18896">
    <property type="entry name" value="PHOSPHOLIPASE D"/>
    <property type="match status" value="1"/>
</dbReference>
<feature type="domain" description="PLD phosphodiesterase" evidence="8">
    <location>
        <begin position="406"/>
        <end position="433"/>
    </location>
</feature>
<dbReference type="SUPFAM" id="SSF56024">
    <property type="entry name" value="Phospholipase D/nuclease"/>
    <property type="match status" value="2"/>
</dbReference>
<keyword evidence="7" id="KW-0812">Transmembrane</keyword>
<dbReference type="GO" id="GO:0009395">
    <property type="term" value="P:phospholipid catabolic process"/>
    <property type="evidence" value="ECO:0007669"/>
    <property type="project" value="TreeGrafter"/>
</dbReference>
<evidence type="ECO:0000256" key="7">
    <source>
        <dbReference type="SAM" id="Phobius"/>
    </source>
</evidence>
<keyword evidence="4" id="KW-0378">Hydrolase</keyword>
<dbReference type="InParanoid" id="A0A0D2X2Z3"/>
<keyword evidence="10" id="KW-1185">Reference proteome</keyword>
<dbReference type="InterPro" id="IPR015679">
    <property type="entry name" value="PLipase_D_fam"/>
</dbReference>
<dbReference type="InterPro" id="IPR001736">
    <property type="entry name" value="PLipase_D/transphosphatidylase"/>
</dbReference>
<sequence>MSYLPSVPVATATTTTSAESAYPQRLASTVEVLIDGIAAFSSICDAVDHAKHSVVVTVSYLQSDGRLQLAGNRGDLLDYLWSVALRGVDVRCLLWAEPILGTYPNICNDRPERLRMIENIGKNLPSSVQQALADGEDVLAKPTKTGKLYLRWDRLAPETLKRTVLGPIHCHHQKSWIVDGAIAFVGGMNITNGYMTHPGHEVAENAISFVSPGERDVHDVYVKFTGRDPVADALNNFAERWNSASCVTNKASIHRESAMALPRSEAAATEVLDPETLLAPVNPGAKPSIRVQLTRTFPEYPHLSSTVTRPPRYEMSILEQYMLVIPRAKRYVYIENQSIQSRAIVAELVKATERGVRIAILVPAHSQFWGRLNSATTAGLVAVCANEHNSLAHPVVNHPTSKKLYFTPHVHSKLMIVDDELLIVGSCNIAERSLKSDSELNISVWDPKIVRSTFRRLMAEHIDQPLSDGDAFDLMATFKQVAQANAVRLQNKRPVVGHIAAVNAATYGKMGLLATLEHTYVAFLIYTFLFLFPSASQHDFRSNVRNLHFVGIPILVLIVAYFVLL</sequence>
<dbReference type="Gene3D" id="3.30.870.10">
    <property type="entry name" value="Endonuclease Chain A"/>
    <property type="match status" value="2"/>
</dbReference>
<organism evidence="9 10">
    <name type="scientific">Capsaspora owczarzaki (strain ATCC 30864)</name>
    <dbReference type="NCBI Taxonomy" id="595528"/>
    <lineage>
        <taxon>Eukaryota</taxon>
        <taxon>Filasterea</taxon>
        <taxon>Capsaspora</taxon>
    </lineage>
</organism>
<keyword evidence="5" id="KW-0442">Lipid degradation</keyword>
<dbReference type="SMART" id="SM00155">
    <property type="entry name" value="PLDc"/>
    <property type="match status" value="2"/>
</dbReference>
<evidence type="ECO:0000256" key="2">
    <source>
        <dbReference type="ARBA" id="ARBA00012027"/>
    </source>
</evidence>
<dbReference type="PANTHER" id="PTHR18896:SF76">
    <property type="entry name" value="PHOSPHOLIPASE"/>
    <property type="match status" value="1"/>
</dbReference>
<evidence type="ECO:0000256" key="5">
    <source>
        <dbReference type="ARBA" id="ARBA00022963"/>
    </source>
</evidence>
<name>A0A0D2X2Z3_CAPO3</name>
<keyword evidence="6" id="KW-0443">Lipid metabolism</keyword>
<dbReference type="Pfam" id="PF00614">
    <property type="entry name" value="PLDc"/>
    <property type="match status" value="1"/>
</dbReference>
<evidence type="ECO:0000256" key="6">
    <source>
        <dbReference type="ARBA" id="ARBA00023098"/>
    </source>
</evidence>
<feature type="domain" description="PLD phosphodiesterase" evidence="8">
    <location>
        <begin position="171"/>
        <end position="194"/>
    </location>
</feature>
<evidence type="ECO:0000256" key="1">
    <source>
        <dbReference type="ARBA" id="ARBA00000798"/>
    </source>
</evidence>
<dbReference type="GO" id="GO:0004630">
    <property type="term" value="F:phospholipase D activity"/>
    <property type="evidence" value="ECO:0007669"/>
    <property type="project" value="UniProtKB-EC"/>
</dbReference>
<evidence type="ECO:0000313" key="10">
    <source>
        <dbReference type="Proteomes" id="UP000008743"/>
    </source>
</evidence>